<feature type="region of interest" description="Disordered" evidence="1">
    <location>
        <begin position="226"/>
        <end position="262"/>
    </location>
</feature>
<organism evidence="2 3">
    <name type="scientific">Colletotrichum sojae</name>
    <dbReference type="NCBI Taxonomy" id="2175907"/>
    <lineage>
        <taxon>Eukaryota</taxon>
        <taxon>Fungi</taxon>
        <taxon>Dikarya</taxon>
        <taxon>Ascomycota</taxon>
        <taxon>Pezizomycotina</taxon>
        <taxon>Sordariomycetes</taxon>
        <taxon>Hypocreomycetidae</taxon>
        <taxon>Glomerellales</taxon>
        <taxon>Glomerellaceae</taxon>
        <taxon>Colletotrichum</taxon>
        <taxon>Colletotrichum orchidearum species complex</taxon>
    </lineage>
</organism>
<evidence type="ECO:0000313" key="3">
    <source>
        <dbReference type="Proteomes" id="UP000652219"/>
    </source>
</evidence>
<proteinExistence type="predicted"/>
<sequence>MPSRNQGQARIGRLQMGFQFVSPQPQVVQQQKLVGAELTIFDFHRKVGMPLRLGLVVRRKVGGDPELWVVPHMFAGLCGKVDKFNAPTLSFFLFLPDAREPRTSLRSDLRSVVFQSTNVTGQNNKLIRRKGPEKSAVSRGDGDLEAPEPAPKGGDAPRGWPFVYSFSALPDRPQPAGDRPHRPHLPPPTILQQRFAGPDDGRSLSFLALQKIFVLSTTVRKWRGGNEGRTMTSEQRRRASFLPSRSKRWQSDDDVPRYKDRVGPPIQAAKACDDGREGTAQPIIERGEKRGASRARFRGRCMDEKCTTPPFRAWP</sequence>
<gene>
    <name evidence="2" type="ORF">CSOJ01_13441</name>
</gene>
<dbReference type="AlphaFoldDB" id="A0A8H6ISZ2"/>
<accession>A0A8H6ISZ2</accession>
<dbReference type="Proteomes" id="UP000652219">
    <property type="component" value="Unassembled WGS sequence"/>
</dbReference>
<reference evidence="2 3" key="1">
    <citation type="journal article" date="2020" name="Phytopathology">
        <title>Genome Sequence Resources of Colletotrichum truncatum, C. plurivorum, C. musicola, and C. sojae: Four Species Pathogenic to Soybean (Glycine max).</title>
        <authorList>
            <person name="Rogerio F."/>
            <person name="Boufleur T.R."/>
            <person name="Ciampi-Guillardi M."/>
            <person name="Sukno S.A."/>
            <person name="Thon M.R."/>
            <person name="Massola Junior N.S."/>
            <person name="Baroncelli R."/>
        </authorList>
    </citation>
    <scope>NUCLEOTIDE SEQUENCE [LARGE SCALE GENOMIC DNA]</scope>
    <source>
        <strain evidence="2 3">LFN0009</strain>
    </source>
</reference>
<evidence type="ECO:0000313" key="2">
    <source>
        <dbReference type="EMBL" id="KAF6795407.1"/>
    </source>
</evidence>
<protein>
    <submittedName>
        <fullName evidence="2">Uncharacterized protein</fullName>
    </submittedName>
</protein>
<comment type="caution">
    <text evidence="2">The sequence shown here is derived from an EMBL/GenBank/DDBJ whole genome shotgun (WGS) entry which is preliminary data.</text>
</comment>
<feature type="region of interest" description="Disordered" evidence="1">
    <location>
        <begin position="123"/>
        <end position="158"/>
    </location>
</feature>
<evidence type="ECO:0000256" key="1">
    <source>
        <dbReference type="SAM" id="MobiDB-lite"/>
    </source>
</evidence>
<feature type="compositionally biased region" description="Basic and acidic residues" evidence="1">
    <location>
        <begin position="249"/>
        <end position="262"/>
    </location>
</feature>
<name>A0A8H6ISZ2_9PEZI</name>
<keyword evidence="3" id="KW-1185">Reference proteome</keyword>
<feature type="region of interest" description="Disordered" evidence="1">
    <location>
        <begin position="171"/>
        <end position="197"/>
    </location>
</feature>
<dbReference type="EMBL" id="WIGN01000389">
    <property type="protein sequence ID" value="KAF6795407.1"/>
    <property type="molecule type" value="Genomic_DNA"/>
</dbReference>